<dbReference type="InterPro" id="IPR005801">
    <property type="entry name" value="ADC_synthase"/>
</dbReference>
<dbReference type="PANTHER" id="PTHR11236">
    <property type="entry name" value="AMINOBENZOATE/ANTHRANILATE SYNTHASE"/>
    <property type="match status" value="1"/>
</dbReference>
<reference evidence="7" key="1">
    <citation type="journal article" date="2019" name="Int. J. Syst. Evol. Microbiol.">
        <title>The Global Catalogue of Microorganisms (GCM) 10K type strain sequencing project: providing services to taxonomists for standard genome sequencing and annotation.</title>
        <authorList>
            <consortium name="The Broad Institute Genomics Platform"/>
            <consortium name="The Broad Institute Genome Sequencing Center for Infectious Disease"/>
            <person name="Wu L."/>
            <person name="Ma J."/>
        </authorList>
    </citation>
    <scope>NUCLEOTIDE SEQUENCE [LARGE SCALE GENOMIC DNA]</scope>
    <source>
        <strain evidence="7">JCM 17563</strain>
    </source>
</reference>
<keyword evidence="2" id="KW-0456">Lyase</keyword>
<evidence type="ECO:0000256" key="4">
    <source>
        <dbReference type="SAM" id="MobiDB-lite"/>
    </source>
</evidence>
<comment type="catalytic activity">
    <reaction evidence="3">
        <text>chorismate + L-glutamine = anthranilate + pyruvate + L-glutamate + H(+)</text>
        <dbReference type="Rhea" id="RHEA:21732"/>
        <dbReference type="ChEBI" id="CHEBI:15361"/>
        <dbReference type="ChEBI" id="CHEBI:15378"/>
        <dbReference type="ChEBI" id="CHEBI:16567"/>
        <dbReference type="ChEBI" id="CHEBI:29748"/>
        <dbReference type="ChEBI" id="CHEBI:29985"/>
        <dbReference type="ChEBI" id="CHEBI:58359"/>
        <dbReference type="EC" id="4.1.3.27"/>
    </reaction>
</comment>
<evidence type="ECO:0000256" key="1">
    <source>
        <dbReference type="ARBA" id="ARBA00012266"/>
    </source>
</evidence>
<evidence type="ECO:0000256" key="3">
    <source>
        <dbReference type="ARBA" id="ARBA00047683"/>
    </source>
</evidence>
<dbReference type="InterPro" id="IPR019999">
    <property type="entry name" value="Anth_synth_I-like"/>
</dbReference>
<dbReference type="Pfam" id="PF00425">
    <property type="entry name" value="Chorismate_bind"/>
    <property type="match status" value="1"/>
</dbReference>
<name>A0ABP7T775_9SPHN</name>
<dbReference type="EMBL" id="BAABBQ010000001">
    <property type="protein sequence ID" value="GAA4022076.1"/>
    <property type="molecule type" value="Genomic_DNA"/>
</dbReference>
<evidence type="ECO:0000259" key="5">
    <source>
        <dbReference type="Pfam" id="PF00425"/>
    </source>
</evidence>
<sequence length="518" mass="54064">MKVEARVLGRRLPAGQDPLAAYRALGCGEPGTGLFEAPDGQVLVMARACVRAEARDGTVVIEALNANGETLLEALDSAALVERRTDRLTLAFALPKSDDASERLLGAQPLHALRALLSAAAAPSGEPFGAVLLGVAGFDLAGWGEAMPPAPASDFPEFVFWVPDTLLTIAPGGAARLLCTAFGADERHAHDAARRLEEGLAKLGSSLSRSDGEVPARSADGGAPPLVASRPVPLPTASGGREDLFTPDLDDDAFAALVIRLKQEIAAGEVYQIVPSRTFRGPCPDPLDAYARLRAAEPASYRFFVAGDGWTLLGASPETSVRLSPGGATGRVVEVKPIAGTRPRGASPDEDDRLEAEMRLDGKELAEHMMLVDLARNDVARVSLPGTRRVAKLLTVERFARVMHLVSSVTGILRPGYDAFDALAACLNVGTLVGAPKIRAMQLLRAHEATRRGPYGGAVGWIAGDGRMDTAVVIRSALVCDGVAAVRSGAGVVHDSVPEAEAAETRAKASALLGVLSA</sequence>
<protein>
    <recommendedName>
        <fullName evidence="1">anthranilate synthase</fullName>
        <ecNumber evidence="1">4.1.3.27</ecNumber>
    </recommendedName>
</protein>
<organism evidence="6 7">
    <name type="scientific">Sphingomonas swuensis</name>
    <dbReference type="NCBI Taxonomy" id="977800"/>
    <lineage>
        <taxon>Bacteria</taxon>
        <taxon>Pseudomonadati</taxon>
        <taxon>Pseudomonadota</taxon>
        <taxon>Alphaproteobacteria</taxon>
        <taxon>Sphingomonadales</taxon>
        <taxon>Sphingomonadaceae</taxon>
        <taxon>Sphingomonas</taxon>
    </lineage>
</organism>
<accession>A0ABP7T775</accession>
<dbReference type="SUPFAM" id="SSF56322">
    <property type="entry name" value="ADC synthase"/>
    <property type="match status" value="1"/>
</dbReference>
<dbReference type="PANTHER" id="PTHR11236:SF49">
    <property type="entry name" value="ANTHRANILATE SYNTHASE COMPONENT 1"/>
    <property type="match status" value="1"/>
</dbReference>
<evidence type="ECO:0000256" key="2">
    <source>
        <dbReference type="ARBA" id="ARBA00023239"/>
    </source>
</evidence>
<dbReference type="EC" id="4.1.3.27" evidence="1"/>
<feature type="domain" description="Chorismate-utilising enzyme C-terminal" evidence="5">
    <location>
        <begin position="251"/>
        <end position="508"/>
    </location>
</feature>
<comment type="caution">
    <text evidence="6">The sequence shown here is derived from an EMBL/GenBank/DDBJ whole genome shotgun (WGS) entry which is preliminary data.</text>
</comment>
<dbReference type="InterPro" id="IPR015890">
    <property type="entry name" value="Chorismate_C"/>
</dbReference>
<proteinExistence type="predicted"/>
<keyword evidence="7" id="KW-1185">Reference proteome</keyword>
<evidence type="ECO:0000313" key="6">
    <source>
        <dbReference type="EMBL" id="GAA4022076.1"/>
    </source>
</evidence>
<dbReference type="Proteomes" id="UP001500235">
    <property type="component" value="Unassembled WGS sequence"/>
</dbReference>
<dbReference type="Gene3D" id="3.60.120.10">
    <property type="entry name" value="Anthranilate synthase"/>
    <property type="match status" value="1"/>
</dbReference>
<evidence type="ECO:0000313" key="7">
    <source>
        <dbReference type="Proteomes" id="UP001500235"/>
    </source>
</evidence>
<gene>
    <name evidence="6" type="ORF">GCM10022280_23390</name>
</gene>
<dbReference type="RefSeq" id="WP_344707565.1">
    <property type="nucleotide sequence ID" value="NZ_BAABBQ010000001.1"/>
</dbReference>
<feature type="region of interest" description="Disordered" evidence="4">
    <location>
        <begin position="206"/>
        <end position="232"/>
    </location>
</feature>
<dbReference type="PRINTS" id="PR00095">
    <property type="entry name" value="ANTSNTHASEI"/>
</dbReference>